<dbReference type="OMA" id="RTYNTDF"/>
<dbReference type="InterPro" id="IPR001623">
    <property type="entry name" value="DnaJ_domain"/>
</dbReference>
<dbReference type="PROSITE" id="PS50076">
    <property type="entry name" value="DNAJ_2"/>
    <property type="match status" value="1"/>
</dbReference>
<keyword evidence="5" id="KW-1185">Reference proteome</keyword>
<evidence type="ECO:0000256" key="2">
    <source>
        <dbReference type="SAM" id="MobiDB-lite"/>
    </source>
</evidence>
<dbReference type="SMART" id="SM00271">
    <property type="entry name" value="DnaJ"/>
    <property type="match status" value="1"/>
</dbReference>
<dbReference type="InterPro" id="IPR018253">
    <property type="entry name" value="DnaJ_domain_CS"/>
</dbReference>
<organism evidence="4 5">
    <name type="scientific">Paramecium octaurelia</name>
    <dbReference type="NCBI Taxonomy" id="43137"/>
    <lineage>
        <taxon>Eukaryota</taxon>
        <taxon>Sar</taxon>
        <taxon>Alveolata</taxon>
        <taxon>Ciliophora</taxon>
        <taxon>Intramacronucleata</taxon>
        <taxon>Oligohymenophorea</taxon>
        <taxon>Peniculida</taxon>
        <taxon>Parameciidae</taxon>
        <taxon>Paramecium</taxon>
    </lineage>
</organism>
<dbReference type="AlphaFoldDB" id="A0A8S1S8X9"/>
<comment type="caution">
    <text evidence="4">The sequence shown here is derived from an EMBL/GenBank/DDBJ whole genome shotgun (WGS) entry which is preliminary data.</text>
</comment>
<evidence type="ECO:0000256" key="1">
    <source>
        <dbReference type="ARBA" id="ARBA00023186"/>
    </source>
</evidence>
<reference evidence="4" key="1">
    <citation type="submission" date="2021-01" db="EMBL/GenBank/DDBJ databases">
        <authorList>
            <consortium name="Genoscope - CEA"/>
            <person name="William W."/>
        </authorList>
    </citation>
    <scope>NUCLEOTIDE SEQUENCE</scope>
</reference>
<dbReference type="GO" id="GO:0051087">
    <property type="term" value="F:protein-folding chaperone binding"/>
    <property type="evidence" value="ECO:0007669"/>
    <property type="project" value="TreeGrafter"/>
</dbReference>
<dbReference type="CDD" id="cd06257">
    <property type="entry name" value="DnaJ"/>
    <property type="match status" value="1"/>
</dbReference>
<dbReference type="PANTHER" id="PTHR44360:SF1">
    <property type="entry name" value="DNAJ HOMOLOG SUBFAMILY B MEMBER 9"/>
    <property type="match status" value="1"/>
</dbReference>
<keyword evidence="1" id="KW-0143">Chaperone</keyword>
<evidence type="ECO:0000313" key="5">
    <source>
        <dbReference type="Proteomes" id="UP000683925"/>
    </source>
</evidence>
<dbReference type="GO" id="GO:0036503">
    <property type="term" value="P:ERAD pathway"/>
    <property type="evidence" value="ECO:0007669"/>
    <property type="project" value="TreeGrafter"/>
</dbReference>
<feature type="domain" description="J" evidence="3">
    <location>
        <begin position="31"/>
        <end position="93"/>
    </location>
</feature>
<dbReference type="GO" id="GO:0051787">
    <property type="term" value="F:misfolded protein binding"/>
    <property type="evidence" value="ECO:0007669"/>
    <property type="project" value="TreeGrafter"/>
</dbReference>
<accession>A0A8S1S8X9</accession>
<proteinExistence type="predicted"/>
<dbReference type="Pfam" id="PF00226">
    <property type="entry name" value="DnaJ"/>
    <property type="match status" value="1"/>
</dbReference>
<dbReference type="Proteomes" id="UP000683925">
    <property type="component" value="Unassembled WGS sequence"/>
</dbReference>
<dbReference type="PROSITE" id="PS00636">
    <property type="entry name" value="DNAJ_1"/>
    <property type="match status" value="1"/>
</dbReference>
<dbReference type="OrthoDB" id="307117at2759"/>
<feature type="compositionally biased region" description="Low complexity" evidence="2">
    <location>
        <begin position="110"/>
        <end position="126"/>
    </location>
</feature>
<name>A0A8S1S8X9_PAROT</name>
<dbReference type="EMBL" id="CAJJDP010000006">
    <property type="protein sequence ID" value="CAD8136225.1"/>
    <property type="molecule type" value="Genomic_DNA"/>
</dbReference>
<evidence type="ECO:0000259" key="3">
    <source>
        <dbReference type="PROSITE" id="PS50076"/>
    </source>
</evidence>
<feature type="region of interest" description="Disordered" evidence="2">
    <location>
        <begin position="105"/>
        <end position="136"/>
    </location>
</feature>
<protein>
    <recommendedName>
        <fullName evidence="3">J domain-containing protein</fullName>
    </recommendedName>
</protein>
<evidence type="ECO:0000313" key="4">
    <source>
        <dbReference type="EMBL" id="CAD8136225.1"/>
    </source>
</evidence>
<sequence>MLQNIRIWKKLIYPIPRYYFFQPPLFDANKDYYKVLNCTHTDSELKLKQEYYKLAKQYHPDINKGYEEKFKQITEAWDVLSDKHRKQQYDAARTYNTDFIKNTSNSYGYNQSNQQHSSRSNTNHQQFSKEQMEQMQKQAEEIMKMFQSGQFNQFSQAFKEATKNDPKFKNVHTFINFAEKAEEFFKERQKTHLENEIKKEQNFSNFANKEDKLKQSVNDISNGIKSIWNKIKKNK</sequence>
<dbReference type="InterPro" id="IPR051948">
    <property type="entry name" value="Hsp70_co-chaperone_J-domain"/>
</dbReference>
<dbReference type="PANTHER" id="PTHR44360">
    <property type="entry name" value="DNAJ HOMOLOG SUBFAMILY B MEMBER 9"/>
    <property type="match status" value="1"/>
</dbReference>
<gene>
    <name evidence="4" type="ORF">POCTA_138.1.T0070284</name>
</gene>
<dbReference type="GO" id="GO:0005783">
    <property type="term" value="C:endoplasmic reticulum"/>
    <property type="evidence" value="ECO:0007669"/>
    <property type="project" value="TreeGrafter"/>
</dbReference>